<evidence type="ECO:0000256" key="3">
    <source>
        <dbReference type="ARBA" id="ARBA00022801"/>
    </source>
</evidence>
<dbReference type="InterPro" id="IPR038765">
    <property type="entry name" value="Papain-like_cys_pep_sf"/>
</dbReference>
<dbReference type="Gene3D" id="3.40.395.10">
    <property type="entry name" value="Adenoviral Proteinase, Chain A"/>
    <property type="match status" value="1"/>
</dbReference>
<keyword evidence="3" id="KW-0378">Hydrolase</keyword>
<evidence type="ECO:0000313" key="6">
    <source>
        <dbReference type="Proteomes" id="UP001412067"/>
    </source>
</evidence>
<protein>
    <recommendedName>
        <fullName evidence="4">Ubiquitin-like protease family profile domain-containing protein</fullName>
    </recommendedName>
</protein>
<comment type="similarity">
    <text evidence="1">Belongs to the peptidase C48 family.</text>
</comment>
<dbReference type="InterPro" id="IPR003653">
    <property type="entry name" value="Peptidase_C48_C"/>
</dbReference>
<keyword evidence="6" id="KW-1185">Reference proteome</keyword>
<dbReference type="SUPFAM" id="SSF54001">
    <property type="entry name" value="Cysteine proteinases"/>
    <property type="match status" value="1"/>
</dbReference>
<dbReference type="Pfam" id="PF02902">
    <property type="entry name" value="Peptidase_C48"/>
    <property type="match status" value="1"/>
</dbReference>
<dbReference type="Proteomes" id="UP001412067">
    <property type="component" value="Unassembled WGS sequence"/>
</dbReference>
<gene>
    <name evidence="5" type="ORF">KSP40_PGU003217</name>
</gene>
<evidence type="ECO:0000313" key="5">
    <source>
        <dbReference type="EMBL" id="KAK8943431.1"/>
    </source>
</evidence>
<keyword evidence="2" id="KW-0645">Protease</keyword>
<comment type="caution">
    <text evidence="5">The sequence shown here is derived from an EMBL/GenBank/DDBJ whole genome shotgun (WGS) entry which is preliminary data.</text>
</comment>
<evidence type="ECO:0000256" key="1">
    <source>
        <dbReference type="ARBA" id="ARBA00005234"/>
    </source>
</evidence>
<reference evidence="5 6" key="1">
    <citation type="journal article" date="2022" name="Nat. Plants">
        <title>Genomes of leafy and leafless Platanthera orchids illuminate the evolution of mycoheterotrophy.</title>
        <authorList>
            <person name="Li M.H."/>
            <person name="Liu K.W."/>
            <person name="Li Z."/>
            <person name="Lu H.C."/>
            <person name="Ye Q.L."/>
            <person name="Zhang D."/>
            <person name="Wang J.Y."/>
            <person name="Li Y.F."/>
            <person name="Zhong Z.M."/>
            <person name="Liu X."/>
            <person name="Yu X."/>
            <person name="Liu D.K."/>
            <person name="Tu X.D."/>
            <person name="Liu B."/>
            <person name="Hao Y."/>
            <person name="Liao X.Y."/>
            <person name="Jiang Y.T."/>
            <person name="Sun W.H."/>
            <person name="Chen J."/>
            <person name="Chen Y.Q."/>
            <person name="Ai Y."/>
            <person name="Zhai J.W."/>
            <person name="Wu S.S."/>
            <person name="Zhou Z."/>
            <person name="Hsiao Y.Y."/>
            <person name="Wu W.L."/>
            <person name="Chen Y.Y."/>
            <person name="Lin Y.F."/>
            <person name="Hsu J.L."/>
            <person name="Li C.Y."/>
            <person name="Wang Z.W."/>
            <person name="Zhao X."/>
            <person name="Zhong W.Y."/>
            <person name="Ma X.K."/>
            <person name="Ma L."/>
            <person name="Huang J."/>
            <person name="Chen G.Z."/>
            <person name="Huang M.Z."/>
            <person name="Huang L."/>
            <person name="Peng D.H."/>
            <person name="Luo Y.B."/>
            <person name="Zou S.Q."/>
            <person name="Chen S.P."/>
            <person name="Lan S."/>
            <person name="Tsai W.C."/>
            <person name="Van de Peer Y."/>
            <person name="Liu Z.J."/>
        </authorList>
    </citation>
    <scope>NUCLEOTIDE SEQUENCE [LARGE SCALE GENOMIC DNA]</scope>
    <source>
        <strain evidence="5">Lor288</strain>
    </source>
</reference>
<name>A0ABR2LJV3_9ASPA</name>
<sequence>MPNKTHKHNLRDLVTGLYESRRDALPDGMDDWPITMANAAPTQNNADDCGVFVMKYMERIASREVICWSKHKNWQIQIPAFRDQIACDLIRCFLVAGKE</sequence>
<evidence type="ECO:0000256" key="2">
    <source>
        <dbReference type="ARBA" id="ARBA00022670"/>
    </source>
</evidence>
<feature type="domain" description="Ubiquitin-like protease family profile" evidence="4">
    <location>
        <begin position="20"/>
        <end position="65"/>
    </location>
</feature>
<evidence type="ECO:0000259" key="4">
    <source>
        <dbReference type="Pfam" id="PF02902"/>
    </source>
</evidence>
<proteinExistence type="inferred from homology"/>
<organism evidence="5 6">
    <name type="scientific">Platanthera guangdongensis</name>
    <dbReference type="NCBI Taxonomy" id="2320717"/>
    <lineage>
        <taxon>Eukaryota</taxon>
        <taxon>Viridiplantae</taxon>
        <taxon>Streptophyta</taxon>
        <taxon>Embryophyta</taxon>
        <taxon>Tracheophyta</taxon>
        <taxon>Spermatophyta</taxon>
        <taxon>Magnoliopsida</taxon>
        <taxon>Liliopsida</taxon>
        <taxon>Asparagales</taxon>
        <taxon>Orchidaceae</taxon>
        <taxon>Orchidoideae</taxon>
        <taxon>Orchideae</taxon>
        <taxon>Orchidinae</taxon>
        <taxon>Platanthera</taxon>
    </lineage>
</organism>
<dbReference type="EMBL" id="JBBWWR010000018">
    <property type="protein sequence ID" value="KAK8943431.1"/>
    <property type="molecule type" value="Genomic_DNA"/>
</dbReference>
<accession>A0ABR2LJV3</accession>